<dbReference type="SUPFAM" id="SSF52200">
    <property type="entry name" value="Toll/Interleukin receptor TIR domain"/>
    <property type="match status" value="1"/>
</dbReference>
<dbReference type="PATRIC" id="fig|1189619.4.peg.3007"/>
<keyword evidence="4" id="KW-1185">Reference proteome</keyword>
<evidence type="ECO:0000313" key="3">
    <source>
        <dbReference type="EMBL" id="EMY79918.1"/>
    </source>
</evidence>
<dbReference type="SMART" id="SM00255">
    <property type="entry name" value="TIR"/>
    <property type="match status" value="1"/>
</dbReference>
<dbReference type="PROSITE" id="PS50104">
    <property type="entry name" value="TIR"/>
    <property type="match status" value="1"/>
</dbReference>
<organism evidence="3 4">
    <name type="scientific">Psychroflexus gondwanensis ACAM 44</name>
    <dbReference type="NCBI Taxonomy" id="1189619"/>
    <lineage>
        <taxon>Bacteria</taxon>
        <taxon>Pseudomonadati</taxon>
        <taxon>Bacteroidota</taxon>
        <taxon>Flavobacteriia</taxon>
        <taxon>Flavobacteriales</taxon>
        <taxon>Flavobacteriaceae</taxon>
        <taxon>Psychroflexus</taxon>
    </lineage>
</organism>
<evidence type="ECO:0000259" key="2">
    <source>
        <dbReference type="PROSITE" id="PS50104"/>
    </source>
</evidence>
<dbReference type="EMBL" id="APLF01000027">
    <property type="protein sequence ID" value="EMY79918.1"/>
    <property type="molecule type" value="Genomic_DNA"/>
</dbReference>
<dbReference type="GO" id="GO:0007165">
    <property type="term" value="P:signal transduction"/>
    <property type="evidence" value="ECO:0007669"/>
    <property type="project" value="InterPro"/>
</dbReference>
<sequence length="299" mass="34709">MGGNMDVVQRAEKTKMNPSYYQNQINKIEKDIADFQKKIADESKKENEKNKQICSVNRSINKSTSVSTLQSKNRQIQGYQTDIYNCKKKIAEYQKKIADKSIELGKKKQDLRNSEDTEIKKQNKQQEDFQRSLQRKIDEQKTQLDILIHQNYSSQTTFENVEVKENKRYDFFISHASEDKDDIVRSLAGSLKENGFEVWYDEFELKIGDSLRKKIDVGLTNSRFGIVIISPSFVKKNWTEYELNGMVAREMNGHKVILPICHKISKDEVLKFSPTLADKMALNTPIHSTKDIIKALKEL</sequence>
<gene>
    <name evidence="3" type="ORF">pgond44_14538</name>
</gene>
<feature type="region of interest" description="Disordered" evidence="1">
    <location>
        <begin position="108"/>
        <end position="132"/>
    </location>
</feature>
<accession>N1WVQ0</accession>
<dbReference type="InterPro" id="IPR000157">
    <property type="entry name" value="TIR_dom"/>
</dbReference>
<dbReference type="eggNOG" id="COG4916">
    <property type="taxonomic scope" value="Bacteria"/>
</dbReference>
<reference evidence="3 4" key="1">
    <citation type="journal article" date="2014" name="Genome Biol. Evol.">
        <title>Extensive gene acquisition in the extremely psychrophilic bacterial species Psychroflexus torquis and the link to sea-ice ecosystem specialism.</title>
        <authorList>
            <person name="Feng S."/>
            <person name="Powell S.M."/>
            <person name="Wilson R."/>
            <person name="Bowman J.P."/>
        </authorList>
    </citation>
    <scope>NUCLEOTIDE SEQUENCE [LARGE SCALE GENOMIC DNA]</scope>
    <source>
        <strain evidence="3 4">ACAM 44</strain>
    </source>
</reference>
<feature type="domain" description="TIR" evidence="2">
    <location>
        <begin position="167"/>
        <end position="299"/>
    </location>
</feature>
<name>N1WVQ0_9FLAO</name>
<protein>
    <recommendedName>
        <fullName evidence="2">TIR domain-containing protein</fullName>
    </recommendedName>
</protein>
<dbReference type="Pfam" id="PF13676">
    <property type="entry name" value="TIR_2"/>
    <property type="match status" value="1"/>
</dbReference>
<evidence type="ECO:0000256" key="1">
    <source>
        <dbReference type="SAM" id="MobiDB-lite"/>
    </source>
</evidence>
<dbReference type="AlphaFoldDB" id="N1WVQ0"/>
<dbReference type="Gene3D" id="3.40.50.10140">
    <property type="entry name" value="Toll/interleukin-1 receptor homology (TIR) domain"/>
    <property type="match status" value="1"/>
</dbReference>
<evidence type="ECO:0000313" key="4">
    <source>
        <dbReference type="Proteomes" id="UP000012317"/>
    </source>
</evidence>
<proteinExistence type="predicted"/>
<comment type="caution">
    <text evidence="3">The sequence shown here is derived from an EMBL/GenBank/DDBJ whole genome shotgun (WGS) entry which is preliminary data.</text>
</comment>
<dbReference type="Proteomes" id="UP000012317">
    <property type="component" value="Unassembled WGS sequence"/>
</dbReference>
<dbReference type="InterPro" id="IPR035897">
    <property type="entry name" value="Toll_tir_struct_dom_sf"/>
</dbReference>